<evidence type="ECO:0000256" key="1">
    <source>
        <dbReference type="SAM" id="MobiDB-lite"/>
    </source>
</evidence>
<evidence type="ECO:0000313" key="3">
    <source>
        <dbReference type="EMBL" id="KAJ6242690.1"/>
    </source>
</evidence>
<name>A0ABQ8YDM2_9EUKA</name>
<keyword evidence="2" id="KW-0472">Membrane</keyword>
<keyword evidence="4" id="KW-1185">Reference proteome</keyword>
<keyword evidence="2" id="KW-1133">Transmembrane helix</keyword>
<comment type="caution">
    <text evidence="3">The sequence shown here is derived from an EMBL/GenBank/DDBJ whole genome shotgun (WGS) entry which is preliminary data.</text>
</comment>
<evidence type="ECO:0000256" key="2">
    <source>
        <dbReference type="SAM" id="Phobius"/>
    </source>
</evidence>
<feature type="compositionally biased region" description="Polar residues" evidence="1">
    <location>
        <begin position="14"/>
        <end position="24"/>
    </location>
</feature>
<evidence type="ECO:0000313" key="4">
    <source>
        <dbReference type="Proteomes" id="UP001150062"/>
    </source>
</evidence>
<sequence length="201" mass="22422">MNEADKSSSEKSQSENIGSTTQLHSDFEENKKKEQIEPEFNFNPKKLIGCALVLQLFCFVAVGCAWVLPNLIIGNRNKDKECSDKLWTWVQVFSYTIIGELAIQLIIFLATLKRGFAMKMKKLRSILGLIGIFMFIWIIMGLVWAQREKGCGTMYTIVLTDCIIVLSSVGLGILCGCCIVCCAVVSGGSSNDKLLQMLKKY</sequence>
<dbReference type="EMBL" id="JAOAOG010000173">
    <property type="protein sequence ID" value="KAJ6242690.1"/>
    <property type="molecule type" value="Genomic_DNA"/>
</dbReference>
<proteinExistence type="predicted"/>
<feature type="transmembrane region" description="Helical" evidence="2">
    <location>
        <begin position="157"/>
        <end position="185"/>
    </location>
</feature>
<feature type="compositionally biased region" description="Basic and acidic residues" evidence="1">
    <location>
        <begin position="1"/>
        <end position="13"/>
    </location>
</feature>
<keyword evidence="2" id="KW-0812">Transmembrane</keyword>
<feature type="transmembrane region" description="Helical" evidence="2">
    <location>
        <begin position="88"/>
        <end position="111"/>
    </location>
</feature>
<organism evidence="3 4">
    <name type="scientific">Anaeramoeba flamelloides</name>
    <dbReference type="NCBI Taxonomy" id="1746091"/>
    <lineage>
        <taxon>Eukaryota</taxon>
        <taxon>Metamonada</taxon>
        <taxon>Anaeramoebidae</taxon>
        <taxon>Anaeramoeba</taxon>
    </lineage>
</organism>
<feature type="transmembrane region" description="Helical" evidence="2">
    <location>
        <begin position="123"/>
        <end position="145"/>
    </location>
</feature>
<feature type="transmembrane region" description="Helical" evidence="2">
    <location>
        <begin position="47"/>
        <end position="68"/>
    </location>
</feature>
<dbReference type="Proteomes" id="UP001150062">
    <property type="component" value="Unassembled WGS sequence"/>
</dbReference>
<accession>A0ABQ8YDM2</accession>
<gene>
    <name evidence="3" type="ORF">M0813_02538</name>
</gene>
<feature type="region of interest" description="Disordered" evidence="1">
    <location>
        <begin position="1"/>
        <end position="29"/>
    </location>
</feature>
<protein>
    <recommendedName>
        <fullName evidence="5">Transmembrane protein</fullName>
    </recommendedName>
</protein>
<reference evidence="3" key="1">
    <citation type="submission" date="2022-08" db="EMBL/GenBank/DDBJ databases">
        <title>Novel sulfate-reducing endosymbionts in the free-living metamonad Anaeramoeba.</title>
        <authorList>
            <person name="Jerlstrom-Hultqvist J."/>
            <person name="Cepicka I."/>
            <person name="Gallot-Lavallee L."/>
            <person name="Salas-Leiva D."/>
            <person name="Curtis B.A."/>
            <person name="Zahonova K."/>
            <person name="Pipaliya S."/>
            <person name="Dacks J."/>
            <person name="Roger A.J."/>
        </authorList>
    </citation>
    <scope>NUCLEOTIDE SEQUENCE</scope>
    <source>
        <strain evidence="3">Schooner1</strain>
    </source>
</reference>
<evidence type="ECO:0008006" key="5">
    <source>
        <dbReference type="Google" id="ProtNLM"/>
    </source>
</evidence>